<dbReference type="STRING" id="39947.A0A0P0XE43"/>
<reference evidence="1 2" key="2">
    <citation type="journal article" date="2013" name="Plant Cell Physiol.">
        <title>Rice Annotation Project Database (RAP-DB): an integrative and interactive database for rice genomics.</title>
        <authorList>
            <person name="Sakai H."/>
            <person name="Lee S.S."/>
            <person name="Tanaka T."/>
            <person name="Numa H."/>
            <person name="Kim J."/>
            <person name="Kawahara Y."/>
            <person name="Wakimoto H."/>
            <person name="Yang C.C."/>
            <person name="Iwamoto M."/>
            <person name="Abe T."/>
            <person name="Yamada Y."/>
            <person name="Muto A."/>
            <person name="Inokuchi H."/>
            <person name="Ikemura T."/>
            <person name="Matsumoto T."/>
            <person name="Sasaki T."/>
            <person name="Itoh T."/>
        </authorList>
    </citation>
    <scope>NUCLEOTIDE SEQUENCE [LARGE SCALE GENOMIC DNA]</scope>
    <source>
        <strain evidence="2">cv. Nipponbare</strain>
    </source>
</reference>
<sequence>MFAFTSMGVNVIDSINDGRGPYVFKISGQLCHCIGSLIPKEGRRPEYAQLYIFDTENEIRNRMNVGTYANRSFCPNEDIVAGLIDMFNTHNPIVHLFRTARDRLAENGDDRYIIRLFGDPDKHGDIFSAPVASEVVGLVVGDVGISDVGHDLIVQDQAGHLQKVEEKHCKFMSMQYPILFPYGEDGYHENITYRRCARSQAIKRKKATMVEYFAYRLHDRADDFNTPMRCKRGT</sequence>
<dbReference type="PaxDb" id="39947-A0A0P0XE43"/>
<dbReference type="EMBL" id="AP014964">
    <property type="protein sequence ID" value="BAT04804.1"/>
    <property type="molecule type" value="Genomic_DNA"/>
</dbReference>
<dbReference type="eggNOG" id="KOG0987">
    <property type="taxonomic scope" value="Eukaryota"/>
</dbReference>
<protein>
    <submittedName>
        <fullName evidence="1">Os08g0300100 protein</fullName>
    </submittedName>
</protein>
<evidence type="ECO:0000313" key="2">
    <source>
        <dbReference type="Proteomes" id="UP000059680"/>
    </source>
</evidence>
<name>A0A0P0XE43_ORYSJ</name>
<keyword evidence="2" id="KW-1185">Reference proteome</keyword>
<proteinExistence type="predicted"/>
<dbReference type="Proteomes" id="UP000059680">
    <property type="component" value="Chromosome 8"/>
</dbReference>
<dbReference type="AlphaFoldDB" id="A0A0P0XE43"/>
<accession>A0A0P0XE43</accession>
<gene>
    <name evidence="1" type="ordered locus">Os08g0300100</name>
    <name evidence="1" type="ORF">OSNPB_080300100</name>
</gene>
<dbReference type="OMA" id="HISHGHV"/>
<dbReference type="SMR" id="A0A0P0XE43"/>
<organism evidence="1 2">
    <name type="scientific">Oryza sativa subsp. japonica</name>
    <name type="common">Rice</name>
    <dbReference type="NCBI Taxonomy" id="39947"/>
    <lineage>
        <taxon>Eukaryota</taxon>
        <taxon>Viridiplantae</taxon>
        <taxon>Streptophyta</taxon>
        <taxon>Embryophyta</taxon>
        <taxon>Tracheophyta</taxon>
        <taxon>Spermatophyta</taxon>
        <taxon>Magnoliopsida</taxon>
        <taxon>Liliopsida</taxon>
        <taxon>Poales</taxon>
        <taxon>Poaceae</taxon>
        <taxon>BOP clade</taxon>
        <taxon>Oryzoideae</taxon>
        <taxon>Oryzeae</taxon>
        <taxon>Oryzinae</taxon>
        <taxon>Oryza</taxon>
        <taxon>Oryza sativa</taxon>
    </lineage>
</organism>
<dbReference type="Gramene" id="Os08t0300100-01">
    <property type="protein sequence ID" value="Os08t0300100-01"/>
    <property type="gene ID" value="Os08g0300100"/>
</dbReference>
<reference evidence="1 2" key="3">
    <citation type="journal article" date="2013" name="Rice">
        <title>Improvement of the Oryza sativa Nipponbare reference genome using next generation sequence and optical map data.</title>
        <authorList>
            <person name="Kawahara Y."/>
            <person name="de la Bastide M."/>
            <person name="Hamilton J.P."/>
            <person name="Kanamori H."/>
            <person name="McCombie W.R."/>
            <person name="Ouyang S."/>
            <person name="Schwartz D.C."/>
            <person name="Tanaka T."/>
            <person name="Wu J."/>
            <person name="Zhou S."/>
            <person name="Childs K.L."/>
            <person name="Davidson R.M."/>
            <person name="Lin H."/>
            <person name="Quesada-Ocampo L."/>
            <person name="Vaillancourt B."/>
            <person name="Sakai H."/>
            <person name="Lee S.S."/>
            <person name="Kim J."/>
            <person name="Numa H."/>
            <person name="Itoh T."/>
            <person name="Buell C.R."/>
            <person name="Matsumoto T."/>
        </authorList>
    </citation>
    <scope>NUCLEOTIDE SEQUENCE [LARGE SCALE GENOMIC DNA]</scope>
    <source>
        <strain evidence="2">cv. Nipponbare</strain>
    </source>
</reference>
<dbReference type="InParanoid" id="A0A0P0XE43"/>
<dbReference type="PANTHER" id="PTHR45786">
    <property type="entry name" value="DNA BINDING PROTEIN-LIKE"/>
    <property type="match status" value="1"/>
</dbReference>
<reference evidence="2" key="1">
    <citation type="journal article" date="2005" name="Nature">
        <title>The map-based sequence of the rice genome.</title>
        <authorList>
            <consortium name="International rice genome sequencing project (IRGSP)"/>
            <person name="Matsumoto T."/>
            <person name="Wu J."/>
            <person name="Kanamori H."/>
            <person name="Katayose Y."/>
            <person name="Fujisawa M."/>
            <person name="Namiki N."/>
            <person name="Mizuno H."/>
            <person name="Yamamoto K."/>
            <person name="Antonio B.A."/>
            <person name="Baba T."/>
            <person name="Sakata K."/>
            <person name="Nagamura Y."/>
            <person name="Aoki H."/>
            <person name="Arikawa K."/>
            <person name="Arita K."/>
            <person name="Bito T."/>
            <person name="Chiden Y."/>
            <person name="Fujitsuka N."/>
            <person name="Fukunaka R."/>
            <person name="Hamada M."/>
            <person name="Harada C."/>
            <person name="Hayashi A."/>
            <person name="Hijishita S."/>
            <person name="Honda M."/>
            <person name="Hosokawa S."/>
            <person name="Ichikawa Y."/>
            <person name="Idonuma A."/>
            <person name="Iijima M."/>
            <person name="Ikeda M."/>
            <person name="Ikeno M."/>
            <person name="Ito K."/>
            <person name="Ito S."/>
            <person name="Ito T."/>
            <person name="Ito Y."/>
            <person name="Ito Y."/>
            <person name="Iwabuchi A."/>
            <person name="Kamiya K."/>
            <person name="Karasawa W."/>
            <person name="Kurita K."/>
            <person name="Katagiri S."/>
            <person name="Kikuta A."/>
            <person name="Kobayashi H."/>
            <person name="Kobayashi N."/>
            <person name="Machita K."/>
            <person name="Maehara T."/>
            <person name="Masukawa M."/>
            <person name="Mizubayashi T."/>
            <person name="Mukai Y."/>
            <person name="Nagasaki H."/>
            <person name="Nagata Y."/>
            <person name="Naito S."/>
            <person name="Nakashima M."/>
            <person name="Nakama Y."/>
            <person name="Nakamichi Y."/>
            <person name="Nakamura M."/>
            <person name="Meguro A."/>
            <person name="Negishi M."/>
            <person name="Ohta I."/>
            <person name="Ohta T."/>
            <person name="Okamoto M."/>
            <person name="Ono N."/>
            <person name="Saji S."/>
            <person name="Sakaguchi M."/>
            <person name="Sakai K."/>
            <person name="Shibata M."/>
            <person name="Shimokawa T."/>
            <person name="Song J."/>
            <person name="Takazaki Y."/>
            <person name="Terasawa K."/>
            <person name="Tsugane M."/>
            <person name="Tsuji K."/>
            <person name="Ueda S."/>
            <person name="Waki K."/>
            <person name="Yamagata H."/>
            <person name="Yamamoto M."/>
            <person name="Yamamoto S."/>
            <person name="Yamane H."/>
            <person name="Yoshiki S."/>
            <person name="Yoshihara R."/>
            <person name="Yukawa K."/>
            <person name="Zhong H."/>
            <person name="Yano M."/>
            <person name="Yuan Q."/>
            <person name="Ouyang S."/>
            <person name="Liu J."/>
            <person name="Jones K.M."/>
            <person name="Gansberger K."/>
            <person name="Moffat K."/>
            <person name="Hill J."/>
            <person name="Bera J."/>
            <person name="Fadrosh D."/>
            <person name="Jin S."/>
            <person name="Johri S."/>
            <person name="Kim M."/>
            <person name="Overton L."/>
            <person name="Reardon M."/>
            <person name="Tsitrin T."/>
            <person name="Vuong H."/>
            <person name="Weaver B."/>
            <person name="Ciecko A."/>
            <person name="Tallon L."/>
            <person name="Jackson J."/>
            <person name="Pai G."/>
            <person name="Aken S.V."/>
            <person name="Utterback T."/>
            <person name="Reidmuller S."/>
            <person name="Feldblyum T."/>
            <person name="Hsiao J."/>
            <person name="Zismann V."/>
            <person name="Iobst S."/>
            <person name="de Vazeille A.R."/>
            <person name="Buell C.R."/>
            <person name="Ying K."/>
            <person name="Li Y."/>
            <person name="Lu T."/>
            <person name="Huang Y."/>
            <person name="Zhao Q."/>
            <person name="Feng Q."/>
            <person name="Zhang L."/>
            <person name="Zhu J."/>
            <person name="Weng Q."/>
            <person name="Mu J."/>
            <person name="Lu Y."/>
            <person name="Fan D."/>
            <person name="Liu Y."/>
            <person name="Guan J."/>
            <person name="Zhang Y."/>
            <person name="Yu S."/>
            <person name="Liu X."/>
            <person name="Zhang Y."/>
            <person name="Hong G."/>
            <person name="Han B."/>
            <person name="Choisne N."/>
            <person name="Demange N."/>
            <person name="Orjeda G."/>
            <person name="Samain S."/>
            <person name="Cattolico L."/>
            <person name="Pelletier E."/>
            <person name="Couloux A."/>
            <person name="Segurens B."/>
            <person name="Wincker P."/>
            <person name="D'Hont A."/>
            <person name="Scarpelli C."/>
            <person name="Weissenbach J."/>
            <person name="Salanoubat M."/>
            <person name="Quetier F."/>
            <person name="Yu Y."/>
            <person name="Kim H.R."/>
            <person name="Rambo T."/>
            <person name="Currie J."/>
            <person name="Collura K."/>
            <person name="Luo M."/>
            <person name="Yang T."/>
            <person name="Ammiraju J.S.S."/>
            <person name="Engler F."/>
            <person name="Soderlund C."/>
            <person name="Wing R.A."/>
            <person name="Palmer L.E."/>
            <person name="de la Bastide M."/>
            <person name="Spiegel L."/>
            <person name="Nascimento L."/>
            <person name="Zutavern T."/>
            <person name="O'Shaughnessy A."/>
            <person name="Dike S."/>
            <person name="Dedhia N."/>
            <person name="Preston R."/>
            <person name="Balija V."/>
            <person name="McCombie W.R."/>
            <person name="Chow T."/>
            <person name="Chen H."/>
            <person name="Chung M."/>
            <person name="Chen C."/>
            <person name="Shaw J."/>
            <person name="Wu H."/>
            <person name="Hsiao K."/>
            <person name="Chao Y."/>
            <person name="Chu M."/>
            <person name="Cheng C."/>
            <person name="Hour A."/>
            <person name="Lee P."/>
            <person name="Lin S."/>
            <person name="Lin Y."/>
            <person name="Liou J."/>
            <person name="Liu S."/>
            <person name="Hsing Y."/>
            <person name="Raghuvanshi S."/>
            <person name="Mohanty A."/>
            <person name="Bharti A.K."/>
            <person name="Gaur A."/>
            <person name="Gupta V."/>
            <person name="Kumar D."/>
            <person name="Ravi V."/>
            <person name="Vij S."/>
            <person name="Kapur A."/>
            <person name="Khurana P."/>
            <person name="Khurana P."/>
            <person name="Khurana J.P."/>
            <person name="Tyagi A.K."/>
            <person name="Gaikwad K."/>
            <person name="Singh A."/>
            <person name="Dalal V."/>
            <person name="Srivastava S."/>
            <person name="Dixit A."/>
            <person name="Pal A.K."/>
            <person name="Ghazi I.A."/>
            <person name="Yadav M."/>
            <person name="Pandit A."/>
            <person name="Bhargava A."/>
            <person name="Sureshbabu K."/>
            <person name="Batra K."/>
            <person name="Sharma T.R."/>
            <person name="Mohapatra T."/>
            <person name="Singh N.K."/>
            <person name="Messing J."/>
            <person name="Nelson A.B."/>
            <person name="Fuks G."/>
            <person name="Kavchok S."/>
            <person name="Keizer G."/>
            <person name="Linton E."/>
            <person name="Llaca V."/>
            <person name="Song R."/>
            <person name="Tanyolac B."/>
            <person name="Young S."/>
            <person name="Ho-Il K."/>
            <person name="Hahn J.H."/>
            <person name="Sangsakoo G."/>
            <person name="Vanavichit A."/>
            <person name="de Mattos Luiz.A.T."/>
            <person name="Zimmer P.D."/>
            <person name="Malone G."/>
            <person name="Dellagostin O."/>
            <person name="de Oliveira A.C."/>
            <person name="Bevan M."/>
            <person name="Bancroft I."/>
            <person name="Minx P."/>
            <person name="Cordum H."/>
            <person name="Wilson R."/>
            <person name="Cheng Z."/>
            <person name="Jin W."/>
            <person name="Jiang J."/>
            <person name="Leong S.A."/>
            <person name="Iwama H."/>
            <person name="Gojobori T."/>
            <person name="Itoh T."/>
            <person name="Niimura Y."/>
            <person name="Fujii Y."/>
            <person name="Habara T."/>
            <person name="Sakai H."/>
            <person name="Sato Y."/>
            <person name="Wilson G."/>
            <person name="Kumar K."/>
            <person name="McCouch S."/>
            <person name="Juretic N."/>
            <person name="Hoen D."/>
            <person name="Wright S."/>
            <person name="Bruskiewich R."/>
            <person name="Bureau T."/>
            <person name="Miyao A."/>
            <person name="Hirochika H."/>
            <person name="Nishikawa T."/>
            <person name="Kadowaki K."/>
            <person name="Sugiura M."/>
            <person name="Burr B."/>
            <person name="Sasaki T."/>
        </authorList>
    </citation>
    <scope>NUCLEOTIDE SEQUENCE [LARGE SCALE GENOMIC DNA]</scope>
    <source>
        <strain evidence="2">cv. Nipponbare</strain>
    </source>
</reference>
<evidence type="ECO:0000313" key="1">
    <source>
        <dbReference type="EMBL" id="BAT04804.1"/>
    </source>
</evidence>
<dbReference type="PANTHER" id="PTHR45786:SF76">
    <property type="entry name" value="OS08G0300100 PROTEIN"/>
    <property type="match status" value="1"/>
</dbReference>